<evidence type="ECO:0000256" key="3">
    <source>
        <dbReference type="ARBA" id="ARBA00022968"/>
    </source>
</evidence>
<feature type="domain" description="Thioredoxin" evidence="6">
    <location>
        <begin position="36"/>
        <end position="174"/>
    </location>
</feature>
<organism evidence="7 8">
    <name type="scientific">Neobacillus piezotolerans</name>
    <dbReference type="NCBI Taxonomy" id="2259171"/>
    <lineage>
        <taxon>Bacteria</taxon>
        <taxon>Bacillati</taxon>
        <taxon>Bacillota</taxon>
        <taxon>Bacilli</taxon>
        <taxon>Bacillales</taxon>
        <taxon>Bacillaceae</taxon>
        <taxon>Neobacillus</taxon>
    </lineage>
</organism>
<dbReference type="InterPro" id="IPR036249">
    <property type="entry name" value="Thioredoxin-like_sf"/>
</dbReference>
<evidence type="ECO:0000259" key="6">
    <source>
        <dbReference type="PROSITE" id="PS51352"/>
    </source>
</evidence>
<dbReference type="PANTHER" id="PTHR42852:SF6">
    <property type="entry name" value="THIOL:DISULFIDE INTERCHANGE PROTEIN DSBE"/>
    <property type="match status" value="1"/>
</dbReference>
<comment type="caution">
    <text evidence="7">The sequence shown here is derived from an EMBL/GenBank/DDBJ whole genome shotgun (WGS) entry which is preliminary data.</text>
</comment>
<dbReference type="EMBL" id="QNQT01000015">
    <property type="protein sequence ID" value="RDU35018.1"/>
    <property type="molecule type" value="Genomic_DNA"/>
</dbReference>
<dbReference type="SUPFAM" id="SSF52833">
    <property type="entry name" value="Thioredoxin-like"/>
    <property type="match status" value="1"/>
</dbReference>
<dbReference type="OrthoDB" id="25753at2"/>
<dbReference type="Pfam" id="PF00578">
    <property type="entry name" value="AhpC-TSA"/>
    <property type="match status" value="1"/>
</dbReference>
<evidence type="ECO:0000313" key="7">
    <source>
        <dbReference type="EMBL" id="RDU35018.1"/>
    </source>
</evidence>
<dbReference type="RefSeq" id="WP_115453916.1">
    <property type="nucleotide sequence ID" value="NZ_QNQT01000015.1"/>
</dbReference>
<dbReference type="InterPro" id="IPR013766">
    <property type="entry name" value="Thioredoxin_domain"/>
</dbReference>
<evidence type="ECO:0000256" key="5">
    <source>
        <dbReference type="ARBA" id="ARBA00023284"/>
    </source>
</evidence>
<reference evidence="7 8" key="1">
    <citation type="submission" date="2018-07" db="EMBL/GenBank/DDBJ databases">
        <title>Bacillus sp. YLB-04 draft genome sequence.</title>
        <authorList>
            <person name="Yu L."/>
            <person name="Tang X."/>
        </authorList>
    </citation>
    <scope>NUCLEOTIDE SEQUENCE [LARGE SCALE GENOMIC DNA]</scope>
    <source>
        <strain evidence="7 8">YLB-04</strain>
    </source>
</reference>
<keyword evidence="4" id="KW-1015">Disulfide bond</keyword>
<dbReference type="PROSITE" id="PS51352">
    <property type="entry name" value="THIOREDOXIN_2"/>
    <property type="match status" value="1"/>
</dbReference>
<keyword evidence="3" id="KW-0735">Signal-anchor</keyword>
<protein>
    <submittedName>
        <fullName evidence="7">Thiol-disulfide oxidoreductase</fullName>
    </submittedName>
</protein>
<dbReference type="CDD" id="cd02966">
    <property type="entry name" value="TlpA_like_family"/>
    <property type="match status" value="1"/>
</dbReference>
<dbReference type="InterPro" id="IPR000866">
    <property type="entry name" value="AhpC/TSA"/>
</dbReference>
<comment type="subcellular location">
    <subcellularLocation>
        <location evidence="1">Cell envelope</location>
    </subcellularLocation>
</comment>
<dbReference type="GO" id="GO:0017004">
    <property type="term" value="P:cytochrome complex assembly"/>
    <property type="evidence" value="ECO:0007669"/>
    <property type="project" value="UniProtKB-KW"/>
</dbReference>
<dbReference type="AlphaFoldDB" id="A0A3D8GKT5"/>
<dbReference type="GO" id="GO:0016491">
    <property type="term" value="F:oxidoreductase activity"/>
    <property type="evidence" value="ECO:0007669"/>
    <property type="project" value="InterPro"/>
</dbReference>
<keyword evidence="5" id="KW-0676">Redox-active center</keyword>
<dbReference type="InterPro" id="IPR050553">
    <property type="entry name" value="Thioredoxin_ResA/DsbE_sf"/>
</dbReference>
<dbReference type="GO" id="GO:0016209">
    <property type="term" value="F:antioxidant activity"/>
    <property type="evidence" value="ECO:0007669"/>
    <property type="project" value="InterPro"/>
</dbReference>
<dbReference type="Gene3D" id="3.40.30.10">
    <property type="entry name" value="Glutaredoxin"/>
    <property type="match status" value="1"/>
</dbReference>
<keyword evidence="8" id="KW-1185">Reference proteome</keyword>
<dbReference type="PANTHER" id="PTHR42852">
    <property type="entry name" value="THIOL:DISULFIDE INTERCHANGE PROTEIN DSBE"/>
    <property type="match status" value="1"/>
</dbReference>
<keyword evidence="3" id="KW-0812">Transmembrane</keyword>
<evidence type="ECO:0000256" key="4">
    <source>
        <dbReference type="ARBA" id="ARBA00023157"/>
    </source>
</evidence>
<dbReference type="GO" id="GO:0030313">
    <property type="term" value="C:cell envelope"/>
    <property type="evidence" value="ECO:0007669"/>
    <property type="project" value="UniProtKB-SubCell"/>
</dbReference>
<sequence length="174" mass="19809">MKKRRLAMRTAILVLLVAAVVYTLYANFTKEERTRAAAGDMAPDFVLTDLEGNKHRLSDYRGQGVFLNFWGTWCKPCEKEMPFINNQYLQFKDRGVQVLAVNINESNVAVSSFSEKYGLKFPILLDKESQVMNAYGVGQLPATFLVDKDGKIIKYHTGQLTEQTIKQFMESIEP</sequence>
<evidence type="ECO:0000313" key="8">
    <source>
        <dbReference type="Proteomes" id="UP000257144"/>
    </source>
</evidence>
<proteinExistence type="predicted"/>
<accession>A0A3D8GKT5</accession>
<name>A0A3D8GKT5_9BACI</name>
<dbReference type="NCBIfam" id="NF002854">
    <property type="entry name" value="PRK03147.1"/>
    <property type="match status" value="1"/>
</dbReference>
<gene>
    <name evidence="7" type="ORF">DRW41_20600</name>
</gene>
<evidence type="ECO:0000256" key="2">
    <source>
        <dbReference type="ARBA" id="ARBA00022748"/>
    </source>
</evidence>
<keyword evidence="2" id="KW-0201">Cytochrome c-type biogenesis</keyword>
<dbReference type="Proteomes" id="UP000257144">
    <property type="component" value="Unassembled WGS sequence"/>
</dbReference>
<evidence type="ECO:0000256" key="1">
    <source>
        <dbReference type="ARBA" id="ARBA00004196"/>
    </source>
</evidence>